<dbReference type="AlphaFoldDB" id="W3XD21"/>
<dbReference type="HOGENOM" id="CLU_004184_7_2_1"/>
<gene>
    <name evidence="2" type="ORF">PFICI_05790</name>
</gene>
<dbReference type="eggNOG" id="ENOG502RWZS">
    <property type="taxonomic scope" value="Eukaryota"/>
</dbReference>
<dbReference type="Pfam" id="PF06985">
    <property type="entry name" value="HET"/>
    <property type="match status" value="1"/>
</dbReference>
<evidence type="ECO:0000313" key="3">
    <source>
        <dbReference type="Proteomes" id="UP000030651"/>
    </source>
</evidence>
<dbReference type="GeneID" id="19270803"/>
<dbReference type="OrthoDB" id="2288928at2759"/>
<organism evidence="2 3">
    <name type="scientific">Pestalotiopsis fici (strain W106-1 / CGMCC3.15140)</name>
    <dbReference type="NCBI Taxonomy" id="1229662"/>
    <lineage>
        <taxon>Eukaryota</taxon>
        <taxon>Fungi</taxon>
        <taxon>Dikarya</taxon>
        <taxon>Ascomycota</taxon>
        <taxon>Pezizomycotina</taxon>
        <taxon>Sordariomycetes</taxon>
        <taxon>Xylariomycetidae</taxon>
        <taxon>Amphisphaeriales</taxon>
        <taxon>Sporocadaceae</taxon>
        <taxon>Pestalotiopsis</taxon>
    </lineage>
</organism>
<sequence>MQLDTVYHEPIAFASKNESDTFRLLSWGTESSRAITCNGISKVISHNLEVALRHLRPLVDWDSVSIWPEDHPLHSSRNAWRNFARNRSETRMNTHSQWKPVWIDSICINQDDPDERASQVKLMHEIYQKASVVKVFLGEEALGLGVPRLTDHGNVPVVLVFLEQALRNIEAQETSLASLRPVHDYAHRSKLHGLPKPTASEWDIFRGFLTNAWFQRTWVVQEIVLAKKAIVIQGDWHIDWDAIGKATAWYAREGYGMPQGIREAPADAPHLQPLADAANMWKMHQRPTKRLALLDILKDFRCRAATQAVDKLYATFGLAQETQSIEEKGIHALLEPDYTKSVKTVYRDLAKFLIIEYGSLIVLSHVNGYSADRSNWPSWVPDWSLTKPSSEIWRSRQQTLFRASGDEALTMDLSGDDDVLVLEGCRIDTVRIYGDKLKGSGFGFVPDKQERDFVSTAWRIMKSRESGTQVSQNSGMRDLLRSFIYTITIGLQGPNPWGEDTDEALADAAQWFSQYLGKSLPTVVTSSGKWFHGKKPDAGRFHQAFVHACKGRRFFTTEEGRVGVGPEFIKEGDSIVLLFGGQVPYIVRESEGKHRLIGECYIDGVMRGEVITGRNDGEWGQSKERFTLF</sequence>
<dbReference type="InParanoid" id="W3XD21"/>
<accession>W3XD21</accession>
<name>W3XD21_PESFW</name>
<evidence type="ECO:0000259" key="1">
    <source>
        <dbReference type="Pfam" id="PF06985"/>
    </source>
</evidence>
<dbReference type="OMA" id="VGHIGAY"/>
<dbReference type="EMBL" id="KI912111">
    <property type="protein sequence ID" value="ETS83914.1"/>
    <property type="molecule type" value="Genomic_DNA"/>
</dbReference>
<dbReference type="RefSeq" id="XP_007832562.1">
    <property type="nucleotide sequence ID" value="XM_007834371.1"/>
</dbReference>
<dbReference type="Proteomes" id="UP000030651">
    <property type="component" value="Unassembled WGS sequence"/>
</dbReference>
<keyword evidence="3" id="KW-1185">Reference proteome</keyword>
<dbReference type="PANTHER" id="PTHR24148:SF80">
    <property type="entry name" value="HETEROKARYON INCOMPATIBILITY DOMAIN-CONTAINING PROTEIN"/>
    <property type="match status" value="1"/>
</dbReference>
<dbReference type="PANTHER" id="PTHR24148">
    <property type="entry name" value="ANKYRIN REPEAT DOMAIN-CONTAINING PROTEIN 39 HOMOLOG-RELATED"/>
    <property type="match status" value="1"/>
</dbReference>
<dbReference type="Pfam" id="PF26639">
    <property type="entry name" value="Het-6_barrel"/>
    <property type="match status" value="1"/>
</dbReference>
<dbReference type="InterPro" id="IPR052895">
    <property type="entry name" value="HetReg/Transcr_Mod"/>
</dbReference>
<protein>
    <recommendedName>
        <fullName evidence="1">Heterokaryon incompatibility domain-containing protein</fullName>
    </recommendedName>
</protein>
<reference evidence="3" key="1">
    <citation type="journal article" date="2015" name="BMC Genomics">
        <title>Genomic and transcriptomic analysis of the endophytic fungus Pestalotiopsis fici reveals its lifestyle and high potential for synthesis of natural products.</title>
        <authorList>
            <person name="Wang X."/>
            <person name="Zhang X."/>
            <person name="Liu L."/>
            <person name="Xiang M."/>
            <person name="Wang W."/>
            <person name="Sun X."/>
            <person name="Che Y."/>
            <person name="Guo L."/>
            <person name="Liu G."/>
            <person name="Guo L."/>
            <person name="Wang C."/>
            <person name="Yin W.B."/>
            <person name="Stadler M."/>
            <person name="Zhang X."/>
            <person name="Liu X."/>
        </authorList>
    </citation>
    <scope>NUCLEOTIDE SEQUENCE [LARGE SCALE GENOMIC DNA]</scope>
    <source>
        <strain evidence="3">W106-1 / CGMCC3.15140</strain>
    </source>
</reference>
<feature type="domain" description="Heterokaryon incompatibility" evidence="1">
    <location>
        <begin position="96"/>
        <end position="222"/>
    </location>
</feature>
<dbReference type="InterPro" id="IPR010730">
    <property type="entry name" value="HET"/>
</dbReference>
<dbReference type="KEGG" id="pfy:PFICI_05790"/>
<evidence type="ECO:0000313" key="2">
    <source>
        <dbReference type="EMBL" id="ETS83914.1"/>
    </source>
</evidence>
<proteinExistence type="predicted"/>